<proteinExistence type="predicted"/>
<accession>A0ABQ7G2T5</accession>
<feature type="domain" description="Guanylate cyclase" evidence="2">
    <location>
        <begin position="310"/>
        <end position="395"/>
    </location>
</feature>
<feature type="region of interest" description="Disordered" evidence="1">
    <location>
        <begin position="1"/>
        <end position="36"/>
    </location>
</feature>
<dbReference type="InterPro" id="IPR001054">
    <property type="entry name" value="A/G_cyclase"/>
</dbReference>
<gene>
    <name evidence="3" type="ORF">DUNSADRAFT_16839</name>
</gene>
<evidence type="ECO:0000256" key="1">
    <source>
        <dbReference type="SAM" id="MobiDB-lite"/>
    </source>
</evidence>
<comment type="caution">
    <text evidence="3">The sequence shown here is derived from an EMBL/GenBank/DDBJ whole genome shotgun (WGS) entry which is preliminary data.</text>
</comment>
<protein>
    <submittedName>
        <fullName evidence="3">Nucleotide cyclase</fullName>
    </submittedName>
</protein>
<dbReference type="InterPro" id="IPR029787">
    <property type="entry name" value="Nucleotide_cyclase"/>
</dbReference>
<dbReference type="PANTHER" id="PTHR43081:SF1">
    <property type="entry name" value="ADENYLATE CYCLASE, TERMINAL-DIFFERENTIATION SPECIFIC"/>
    <property type="match status" value="1"/>
</dbReference>
<dbReference type="SUPFAM" id="SSF55073">
    <property type="entry name" value="Nucleotide cyclase"/>
    <property type="match status" value="2"/>
</dbReference>
<evidence type="ECO:0000313" key="3">
    <source>
        <dbReference type="EMBL" id="KAF5828909.1"/>
    </source>
</evidence>
<sequence>MQLARQTLRSATISLDKSMGNGKEVEKKLGRPPPPAPAAIPMPATLTVRESLQFKWHPVAPDQPGATLVFRGLRVRMGINSGILSAADSKLNKAAGRMHYTGRSLGYAKAISDAACGGMILLGNDTHERLSMHSLLEHVMTLHLGEHMLCKDAPVMSLHQIIARPLMGRLLLLAPISSIRQHGLGVLDAPAGVVTVAFMSVVNEGALMNWNLNIASEAFALFQEHVCTMLFKHGGYLVESNDGLVLASFAKHSSALRWAVQCMQQMHKIHWPEELMSYEASMATQPMVKDTMTMGPVVQDQATGQTASHANHANLQHRGLRIKVGLDCGKLKGEINCVTGRMAYRGKYMNRASRIASIARPGQVLASADVWNACQPQAMQKKLCASSLGHFNLKGVASPLEIFSVT</sequence>
<dbReference type="InterPro" id="IPR050697">
    <property type="entry name" value="Adenylyl/Guanylyl_Cyclase_3/4"/>
</dbReference>
<dbReference type="Gene3D" id="3.30.70.1230">
    <property type="entry name" value="Nucleotide cyclase"/>
    <property type="match status" value="2"/>
</dbReference>
<reference evidence="3" key="1">
    <citation type="submission" date="2017-08" db="EMBL/GenBank/DDBJ databases">
        <authorList>
            <person name="Polle J.E."/>
            <person name="Barry K."/>
            <person name="Cushman J."/>
            <person name="Schmutz J."/>
            <person name="Tran D."/>
            <person name="Hathwaick L.T."/>
            <person name="Yim W.C."/>
            <person name="Jenkins J."/>
            <person name="Mckie-Krisberg Z.M."/>
            <person name="Prochnik S."/>
            <person name="Lindquist E."/>
            <person name="Dockter R.B."/>
            <person name="Adam C."/>
            <person name="Molina H."/>
            <person name="Bunkerborg J."/>
            <person name="Jin E."/>
            <person name="Buchheim M."/>
            <person name="Magnuson J."/>
        </authorList>
    </citation>
    <scope>NUCLEOTIDE SEQUENCE</scope>
    <source>
        <strain evidence="3">CCAP 19/18</strain>
    </source>
</reference>
<evidence type="ECO:0000313" key="4">
    <source>
        <dbReference type="Proteomes" id="UP000815325"/>
    </source>
</evidence>
<dbReference type="Proteomes" id="UP000815325">
    <property type="component" value="Unassembled WGS sequence"/>
</dbReference>
<evidence type="ECO:0000259" key="2">
    <source>
        <dbReference type="Pfam" id="PF00211"/>
    </source>
</evidence>
<dbReference type="EMBL" id="MU070228">
    <property type="protein sequence ID" value="KAF5828909.1"/>
    <property type="molecule type" value="Genomic_DNA"/>
</dbReference>
<feature type="compositionally biased region" description="Polar residues" evidence="1">
    <location>
        <begin position="1"/>
        <end position="15"/>
    </location>
</feature>
<keyword evidence="4" id="KW-1185">Reference proteome</keyword>
<dbReference type="Pfam" id="PF00211">
    <property type="entry name" value="Guanylate_cyc"/>
    <property type="match status" value="1"/>
</dbReference>
<dbReference type="PANTHER" id="PTHR43081">
    <property type="entry name" value="ADENYLATE CYCLASE, TERMINAL-DIFFERENTIATION SPECIFIC-RELATED"/>
    <property type="match status" value="1"/>
</dbReference>
<organism evidence="3 4">
    <name type="scientific">Dunaliella salina</name>
    <name type="common">Green alga</name>
    <name type="synonym">Protococcus salinus</name>
    <dbReference type="NCBI Taxonomy" id="3046"/>
    <lineage>
        <taxon>Eukaryota</taxon>
        <taxon>Viridiplantae</taxon>
        <taxon>Chlorophyta</taxon>
        <taxon>core chlorophytes</taxon>
        <taxon>Chlorophyceae</taxon>
        <taxon>CS clade</taxon>
        <taxon>Chlamydomonadales</taxon>
        <taxon>Dunaliellaceae</taxon>
        <taxon>Dunaliella</taxon>
    </lineage>
</organism>
<name>A0ABQ7G2T5_DUNSA</name>